<comment type="caution">
    <text evidence="3">The sequence shown here is derived from an EMBL/GenBank/DDBJ whole genome shotgun (WGS) entry which is preliminary data.</text>
</comment>
<feature type="transmembrane region" description="Helical" evidence="2">
    <location>
        <begin position="7"/>
        <end position="32"/>
    </location>
</feature>
<reference evidence="3" key="1">
    <citation type="submission" date="2022-06" db="EMBL/GenBank/DDBJ databases">
        <title>Isolation and Genomics of Futiania mangrovii gen. nov., sp. nov., a Rare and Metabolically-versatile member in the Class Alphaproteobacteria.</title>
        <authorList>
            <person name="Liu L."/>
            <person name="Huang W.-C."/>
            <person name="Pan J."/>
            <person name="Li J."/>
            <person name="Huang Y."/>
            <person name="Du H."/>
            <person name="Liu Y."/>
            <person name="Li M."/>
        </authorList>
    </citation>
    <scope>NUCLEOTIDE SEQUENCE</scope>
    <source>
        <strain evidence="3">FT118</strain>
    </source>
</reference>
<evidence type="ECO:0000256" key="2">
    <source>
        <dbReference type="SAM" id="Phobius"/>
    </source>
</evidence>
<gene>
    <name evidence="3" type="ORF">NJQ99_13620</name>
</gene>
<feature type="region of interest" description="Disordered" evidence="1">
    <location>
        <begin position="135"/>
        <end position="166"/>
    </location>
</feature>
<dbReference type="EMBL" id="JAMZFT010000003">
    <property type="protein sequence ID" value="MCP1337456.1"/>
    <property type="molecule type" value="Genomic_DNA"/>
</dbReference>
<evidence type="ECO:0000256" key="1">
    <source>
        <dbReference type="SAM" id="MobiDB-lite"/>
    </source>
</evidence>
<organism evidence="3 4">
    <name type="scientific">Futiania mangrovi</name>
    <dbReference type="NCBI Taxonomy" id="2959716"/>
    <lineage>
        <taxon>Bacteria</taxon>
        <taxon>Pseudomonadati</taxon>
        <taxon>Pseudomonadota</taxon>
        <taxon>Alphaproteobacteria</taxon>
        <taxon>Futianiales</taxon>
        <taxon>Futianiaceae</taxon>
        <taxon>Futiania</taxon>
    </lineage>
</organism>
<dbReference type="RefSeq" id="WP_269333421.1">
    <property type="nucleotide sequence ID" value="NZ_JAMZFT010000003.1"/>
</dbReference>
<dbReference type="Proteomes" id="UP001055804">
    <property type="component" value="Unassembled WGS sequence"/>
</dbReference>
<keyword evidence="2" id="KW-0812">Transmembrane</keyword>
<sequence>MSGKKRASFGIGGAANIFFHCFWAAALGYLYWIAWQGGYFDRAARADAEGVDALCELSGDAISVASQLGRLDFVSISLTILGVTLAVGALIGFVTVRRDALEAAREAAQECADVVAREVAPPAARGAAEAWLEKNGRPVRSEGAESPIGIEAENQELDSLDKNDDR</sequence>
<keyword evidence="4" id="KW-1185">Reference proteome</keyword>
<feature type="transmembrane region" description="Helical" evidence="2">
    <location>
        <begin position="73"/>
        <end position="96"/>
    </location>
</feature>
<evidence type="ECO:0000313" key="3">
    <source>
        <dbReference type="EMBL" id="MCP1337456.1"/>
    </source>
</evidence>
<protein>
    <submittedName>
        <fullName evidence="3">Uncharacterized protein</fullName>
    </submittedName>
</protein>
<evidence type="ECO:0000313" key="4">
    <source>
        <dbReference type="Proteomes" id="UP001055804"/>
    </source>
</evidence>
<dbReference type="AlphaFoldDB" id="A0A9J6PI16"/>
<keyword evidence="2" id="KW-0472">Membrane</keyword>
<name>A0A9J6PI16_9PROT</name>
<keyword evidence="2" id="KW-1133">Transmembrane helix</keyword>
<proteinExistence type="predicted"/>
<accession>A0A9J6PI16</accession>